<gene>
    <name evidence="2" type="ORF">GD597_07445</name>
</gene>
<comment type="caution">
    <text evidence="2">The sequence shown here is derived from an EMBL/GenBank/DDBJ whole genome shotgun (WGS) entry which is preliminary data.</text>
</comment>
<dbReference type="SUPFAM" id="SSF48695">
    <property type="entry name" value="Multiheme cytochromes"/>
    <property type="match status" value="1"/>
</dbReference>
<dbReference type="InterPro" id="IPR036909">
    <property type="entry name" value="Cyt_c-like_dom_sf"/>
</dbReference>
<dbReference type="Pfam" id="PF07635">
    <property type="entry name" value="PSCyt1"/>
    <property type="match status" value="1"/>
</dbReference>
<evidence type="ECO:0000259" key="1">
    <source>
        <dbReference type="Pfam" id="PF07635"/>
    </source>
</evidence>
<protein>
    <recommendedName>
        <fullName evidence="1">Cytochrome C Planctomycete-type domain-containing protein</fullName>
    </recommendedName>
</protein>
<dbReference type="AlphaFoldDB" id="A0A8J8FD56"/>
<proteinExistence type="predicted"/>
<dbReference type="SUPFAM" id="SSF46626">
    <property type="entry name" value="Cytochrome c"/>
    <property type="match status" value="1"/>
</dbReference>
<dbReference type="InterPro" id="IPR036280">
    <property type="entry name" value="Multihaem_cyt_sf"/>
</dbReference>
<feature type="domain" description="Cytochrome C Planctomycete-type" evidence="1">
    <location>
        <begin position="91"/>
        <end position="138"/>
    </location>
</feature>
<dbReference type="GO" id="GO:0020037">
    <property type="term" value="F:heme binding"/>
    <property type="evidence" value="ECO:0007669"/>
    <property type="project" value="InterPro"/>
</dbReference>
<reference evidence="2" key="1">
    <citation type="submission" date="2019-10" db="EMBL/GenBank/DDBJ databases">
        <title>Draft genome sequence of Panacibacter sp. KCS-6.</title>
        <authorList>
            <person name="Yim K.J."/>
        </authorList>
    </citation>
    <scope>NUCLEOTIDE SEQUENCE</scope>
    <source>
        <strain evidence="2">KCS-6</strain>
    </source>
</reference>
<dbReference type="PANTHER" id="PTHR35889:SF3">
    <property type="entry name" value="F-BOX DOMAIN-CONTAINING PROTEIN"/>
    <property type="match status" value="1"/>
</dbReference>
<accession>A0A8J8FD56</accession>
<dbReference type="GO" id="GO:0009055">
    <property type="term" value="F:electron transfer activity"/>
    <property type="evidence" value="ECO:0007669"/>
    <property type="project" value="InterPro"/>
</dbReference>
<dbReference type="InterPro" id="IPR011429">
    <property type="entry name" value="Cyt_c_Planctomycete-type"/>
</dbReference>
<dbReference type="Proteomes" id="UP000598971">
    <property type="component" value="Unassembled WGS sequence"/>
</dbReference>
<evidence type="ECO:0000313" key="3">
    <source>
        <dbReference type="Proteomes" id="UP000598971"/>
    </source>
</evidence>
<organism evidence="2 3">
    <name type="scientific">Limnovirga soli</name>
    <dbReference type="NCBI Taxonomy" id="2656915"/>
    <lineage>
        <taxon>Bacteria</taxon>
        <taxon>Pseudomonadati</taxon>
        <taxon>Bacteroidota</taxon>
        <taxon>Chitinophagia</taxon>
        <taxon>Chitinophagales</taxon>
        <taxon>Chitinophagaceae</taxon>
        <taxon>Limnovirga</taxon>
    </lineage>
</organism>
<dbReference type="PANTHER" id="PTHR35889">
    <property type="entry name" value="CYCLOINULO-OLIGOSACCHARIDE FRUCTANOTRANSFERASE-RELATED"/>
    <property type="match status" value="1"/>
</dbReference>
<sequence length="254" mass="26184">MLLSTRASLLSNRFKIHVMKKPIMLIALVAGLFFACKHQVVNPDDSGSGGGNNNGGGTDTTGTGGGTGGSSLVCFEGDILPLFQSGCAISGCHDSKTKAEGYVFDTYANITKKGVKPGNPDASKILQVIKSGEMPPKGYTDFTADQISLISKWIEEGAQNTTNCAGCDSAVFSYSGAVAPIMTTNCTGCHSGTNASGGINLSTYAGVKTVALNGRLMGAINKAPGYIAMPPSGTLSDCNIQQLQKWIDAGTPNN</sequence>
<name>A0A8J8FD56_9BACT</name>
<dbReference type="EMBL" id="WHPF01000005">
    <property type="protein sequence ID" value="NNV55287.1"/>
    <property type="molecule type" value="Genomic_DNA"/>
</dbReference>
<keyword evidence="3" id="KW-1185">Reference proteome</keyword>
<evidence type="ECO:0000313" key="2">
    <source>
        <dbReference type="EMBL" id="NNV55287.1"/>
    </source>
</evidence>